<dbReference type="InterPro" id="IPR006522">
    <property type="entry name" value="Phage_virion_morphogenesis"/>
</dbReference>
<reference evidence="1 2" key="1">
    <citation type="submission" date="2017-09" db="EMBL/GenBank/DDBJ databases">
        <title>Bacterial strain isolated from the female urinary microbiota.</title>
        <authorList>
            <person name="Thomas-White K."/>
            <person name="Kumar N."/>
            <person name="Forster S."/>
            <person name="Putonti C."/>
            <person name="Lawley T."/>
            <person name="Wolfe A.J."/>
        </authorList>
    </citation>
    <scope>NUCLEOTIDE SEQUENCE [LARGE SCALE GENOMIC DNA]</scope>
    <source>
        <strain evidence="1 2">UMB0536</strain>
    </source>
</reference>
<dbReference type="EMBL" id="PNGJ01000009">
    <property type="protein sequence ID" value="PMC23310.1"/>
    <property type="molecule type" value="Genomic_DNA"/>
</dbReference>
<dbReference type="Proteomes" id="UP000235564">
    <property type="component" value="Unassembled WGS sequence"/>
</dbReference>
<dbReference type="Pfam" id="PF05069">
    <property type="entry name" value="Phage_tail_S"/>
    <property type="match status" value="1"/>
</dbReference>
<protein>
    <recommendedName>
        <fullName evidence="3">Phage morphogenesis protein</fullName>
    </recommendedName>
</protein>
<sequence length="193" mass="22522">MSQNMTPQQFLQLLQQHSREIEHARQRTLPVKVGRIAKDHFQDNFRQGGFVDGGLHPWQRTHRQQYAHGAGRQYKPLMSSRQNLYGSIAYAPTDAAVTVGTSVPYADIHNSGGDIVVTKRMKRFFWAKFREENGDSWARKHKNSEADFWYRMAQKPIDSTIHIPQRQFIGESRELDKKIEQAIDKEIEDIMRK</sequence>
<evidence type="ECO:0008006" key="3">
    <source>
        <dbReference type="Google" id="ProtNLM"/>
    </source>
</evidence>
<dbReference type="AlphaFoldDB" id="A0A2N6QNZ3"/>
<dbReference type="OrthoDB" id="964176at2"/>
<name>A0A2N6QNZ3_9BACT</name>
<comment type="caution">
    <text evidence="1">The sequence shown here is derived from an EMBL/GenBank/DDBJ whole genome shotgun (WGS) entry which is preliminary data.</text>
</comment>
<accession>A0A2N6QNZ3</accession>
<evidence type="ECO:0000313" key="2">
    <source>
        <dbReference type="Proteomes" id="UP000235564"/>
    </source>
</evidence>
<evidence type="ECO:0000313" key="1">
    <source>
        <dbReference type="EMBL" id="PMC23310.1"/>
    </source>
</evidence>
<proteinExistence type="predicted"/>
<organism evidence="1 2">
    <name type="scientific">Hoylesella buccalis</name>
    <dbReference type="NCBI Taxonomy" id="28127"/>
    <lineage>
        <taxon>Bacteria</taxon>
        <taxon>Pseudomonadati</taxon>
        <taxon>Bacteroidota</taxon>
        <taxon>Bacteroidia</taxon>
        <taxon>Bacteroidales</taxon>
        <taxon>Prevotellaceae</taxon>
        <taxon>Hoylesella</taxon>
    </lineage>
</organism>
<gene>
    <name evidence="1" type="ORF">CJ231_10130</name>
</gene>